<dbReference type="InterPro" id="IPR011701">
    <property type="entry name" value="MFS"/>
</dbReference>
<feature type="region of interest" description="Disordered" evidence="4">
    <location>
        <begin position="1"/>
        <end position="34"/>
    </location>
</feature>
<dbReference type="Pfam" id="PF07690">
    <property type="entry name" value="MFS_1"/>
    <property type="match status" value="1"/>
</dbReference>
<keyword evidence="3 5" id="KW-0472">Membrane</keyword>
<feature type="transmembrane region" description="Helical" evidence="5">
    <location>
        <begin position="283"/>
        <end position="301"/>
    </location>
</feature>
<reference evidence="8" key="1">
    <citation type="submission" date="2016-08" db="EMBL/GenBank/DDBJ databases">
        <authorList>
            <person name="Varghese N."/>
            <person name="Submissions Spin"/>
        </authorList>
    </citation>
    <scope>NUCLEOTIDE SEQUENCE [LARGE SCALE GENOMIC DNA]</scope>
    <source>
        <strain evidence="8">CCBAU 57015</strain>
    </source>
</reference>
<evidence type="ECO:0000256" key="5">
    <source>
        <dbReference type="SAM" id="Phobius"/>
    </source>
</evidence>
<evidence type="ECO:0000256" key="3">
    <source>
        <dbReference type="ARBA" id="ARBA00023136"/>
    </source>
</evidence>
<dbReference type="InterPro" id="IPR020846">
    <property type="entry name" value="MFS_dom"/>
</dbReference>
<dbReference type="STRING" id="52131.GA0061100_11453"/>
<feature type="transmembrane region" description="Helical" evidence="5">
    <location>
        <begin position="250"/>
        <end position="271"/>
    </location>
</feature>
<feature type="transmembrane region" description="Helical" evidence="5">
    <location>
        <begin position="333"/>
        <end position="351"/>
    </location>
</feature>
<evidence type="ECO:0000256" key="2">
    <source>
        <dbReference type="ARBA" id="ARBA00022989"/>
    </source>
</evidence>
<evidence type="ECO:0000259" key="6">
    <source>
        <dbReference type="PROSITE" id="PS50850"/>
    </source>
</evidence>
<feature type="transmembrane region" description="Helical" evidence="5">
    <location>
        <begin position="198"/>
        <end position="217"/>
    </location>
</feature>
<accession>A0A1C3WAV2</accession>
<dbReference type="PANTHER" id="PTHR42910:SF1">
    <property type="entry name" value="MAJOR FACILITATOR SUPERFAMILY (MFS) PROFILE DOMAIN-CONTAINING PROTEIN"/>
    <property type="match status" value="1"/>
</dbReference>
<dbReference type="AlphaFoldDB" id="A0A1C3WAV2"/>
<dbReference type="EMBL" id="FMAC01000014">
    <property type="protein sequence ID" value="SCB37051.1"/>
    <property type="molecule type" value="Genomic_DNA"/>
</dbReference>
<name>A0A1C3WAV2_9HYPH</name>
<protein>
    <submittedName>
        <fullName evidence="7">Predicted arabinose efflux permease, MFS family</fullName>
    </submittedName>
</protein>
<feature type="transmembrane region" description="Helical" evidence="5">
    <location>
        <begin position="167"/>
        <end position="186"/>
    </location>
</feature>
<feature type="transmembrane region" description="Helical" evidence="5">
    <location>
        <begin position="398"/>
        <end position="418"/>
    </location>
</feature>
<feature type="transmembrane region" description="Helical" evidence="5">
    <location>
        <begin position="133"/>
        <end position="155"/>
    </location>
</feature>
<feature type="domain" description="Major facilitator superfamily (MFS) profile" evidence="6">
    <location>
        <begin position="44"/>
        <end position="424"/>
    </location>
</feature>
<feature type="transmembrane region" description="Helical" evidence="5">
    <location>
        <begin position="110"/>
        <end position="127"/>
    </location>
</feature>
<feature type="transmembrane region" description="Helical" evidence="5">
    <location>
        <begin position="372"/>
        <end position="392"/>
    </location>
</feature>
<dbReference type="InterPro" id="IPR036259">
    <property type="entry name" value="MFS_trans_sf"/>
</dbReference>
<evidence type="ECO:0000313" key="8">
    <source>
        <dbReference type="Proteomes" id="UP000186228"/>
    </source>
</evidence>
<feature type="transmembrane region" description="Helical" evidence="5">
    <location>
        <begin position="45"/>
        <end position="66"/>
    </location>
</feature>
<dbReference type="CDD" id="cd17324">
    <property type="entry name" value="MFS_NepI_like"/>
    <property type="match status" value="1"/>
</dbReference>
<evidence type="ECO:0000256" key="1">
    <source>
        <dbReference type="ARBA" id="ARBA00022692"/>
    </source>
</evidence>
<organism evidence="7 8">
    <name type="scientific">Rhizobium hainanense</name>
    <dbReference type="NCBI Taxonomy" id="52131"/>
    <lineage>
        <taxon>Bacteria</taxon>
        <taxon>Pseudomonadati</taxon>
        <taxon>Pseudomonadota</taxon>
        <taxon>Alphaproteobacteria</taxon>
        <taxon>Hyphomicrobiales</taxon>
        <taxon>Rhizobiaceae</taxon>
        <taxon>Rhizobium/Agrobacterium group</taxon>
        <taxon>Rhizobium</taxon>
    </lineage>
</organism>
<keyword evidence="1 5" id="KW-0812">Transmembrane</keyword>
<dbReference type="SUPFAM" id="SSF103473">
    <property type="entry name" value="MFS general substrate transporter"/>
    <property type="match status" value="1"/>
</dbReference>
<dbReference type="GO" id="GO:0022857">
    <property type="term" value="F:transmembrane transporter activity"/>
    <property type="evidence" value="ECO:0007669"/>
    <property type="project" value="InterPro"/>
</dbReference>
<keyword evidence="8" id="KW-1185">Reference proteome</keyword>
<dbReference type="Gene3D" id="1.20.1250.20">
    <property type="entry name" value="MFS general substrate transporter like domains"/>
    <property type="match status" value="1"/>
</dbReference>
<dbReference type="RefSeq" id="WP_075856401.1">
    <property type="nucleotide sequence ID" value="NZ_FMAC01000014.1"/>
</dbReference>
<keyword evidence="2 5" id="KW-1133">Transmembrane helix</keyword>
<proteinExistence type="predicted"/>
<dbReference type="Proteomes" id="UP000186228">
    <property type="component" value="Unassembled WGS sequence"/>
</dbReference>
<feature type="transmembrane region" description="Helical" evidence="5">
    <location>
        <begin position="308"/>
        <end position="327"/>
    </location>
</feature>
<gene>
    <name evidence="7" type="ORF">GA0061100_11453</name>
</gene>
<feature type="transmembrane region" description="Helical" evidence="5">
    <location>
        <begin position="78"/>
        <end position="98"/>
    </location>
</feature>
<feature type="compositionally biased region" description="Basic and acidic residues" evidence="4">
    <location>
        <begin position="15"/>
        <end position="26"/>
    </location>
</feature>
<dbReference type="OrthoDB" id="9815356at2"/>
<evidence type="ECO:0000313" key="7">
    <source>
        <dbReference type="EMBL" id="SCB37051.1"/>
    </source>
</evidence>
<evidence type="ECO:0000256" key="4">
    <source>
        <dbReference type="SAM" id="MobiDB-lite"/>
    </source>
</evidence>
<dbReference type="PROSITE" id="PS50850">
    <property type="entry name" value="MFS"/>
    <property type="match status" value="1"/>
</dbReference>
<dbReference type="PANTHER" id="PTHR42910">
    <property type="entry name" value="TRANSPORTER SCO4007-RELATED"/>
    <property type="match status" value="1"/>
</dbReference>
<sequence length="436" mass="45689">MTIDQDAPPAGSAKDGVRLHSARESSLEGSEYSGKANSPLTRATIFLFAVASGLAVANAYFAHPLLDVMADDLKLSRTVAGLIVGATQLGYGLGLILLVPLGDLIDRRKFIIVQSLLSVAALVSVGLSSSAAMLLASMAAVGFLAVVTQALVAYAASLAHPTERGHIVGMVTSGIVLGILLARSVAGTLTDLSGWRTVYIVSAVLTLVIALLLCRALPRQEKPKGGLSYFGLIRSLGTLLVEEPVLRIRAIIAMLIFANITTLLAPLVLPLTAPPYSLSHTEVGLFGLAGAAGAFGAIRAGRWADRGYGQRTTGIALALMLLAWLPISMLDRSILWLILGVLVIDFGLQATHVTNQGMIYRVRPDAQNRLTAAYMVFYSIGSAVGSSTSTIIYAHAGWTGVCISGAAISLATLLFWALTLRATPEVATQSVDRATI</sequence>